<evidence type="ECO:0000313" key="2">
    <source>
        <dbReference type="Proteomes" id="UP000602198"/>
    </source>
</evidence>
<dbReference type="EMBL" id="JAERRJ010000004">
    <property type="protein sequence ID" value="MBL1075324.1"/>
    <property type="molecule type" value="Genomic_DNA"/>
</dbReference>
<sequence>MVHIDDLADLFAKVVEAAPARSVWHGISEPAVSVADLATAAAQAAGVSGETEVWPLDRARVELGELFADALALSQNVTGQAGIDQLNWEPKGPDVISDLTAVSYR</sequence>
<reference evidence="1 2" key="1">
    <citation type="submission" date="2021-01" db="EMBL/GenBank/DDBJ databases">
        <title>WGS of actinomycetes isolated from Thailand.</title>
        <authorList>
            <person name="Thawai C."/>
        </authorList>
    </citation>
    <scope>NUCLEOTIDE SEQUENCE [LARGE SCALE GENOMIC DNA]</scope>
    <source>
        <strain evidence="1 2">LPG 2</strain>
    </source>
</reference>
<dbReference type="Proteomes" id="UP000602198">
    <property type="component" value="Unassembled WGS sequence"/>
</dbReference>
<dbReference type="SUPFAM" id="SSF51735">
    <property type="entry name" value="NAD(P)-binding Rossmann-fold domains"/>
    <property type="match status" value="1"/>
</dbReference>
<organism evidence="1 2">
    <name type="scientific">Nocardia acididurans</name>
    <dbReference type="NCBI Taxonomy" id="2802282"/>
    <lineage>
        <taxon>Bacteria</taxon>
        <taxon>Bacillati</taxon>
        <taxon>Actinomycetota</taxon>
        <taxon>Actinomycetes</taxon>
        <taxon>Mycobacteriales</taxon>
        <taxon>Nocardiaceae</taxon>
        <taxon>Nocardia</taxon>
    </lineage>
</organism>
<dbReference type="RefSeq" id="WP_201947179.1">
    <property type="nucleotide sequence ID" value="NZ_JAERRJ010000004.1"/>
</dbReference>
<dbReference type="InterPro" id="IPR036291">
    <property type="entry name" value="NAD(P)-bd_dom_sf"/>
</dbReference>
<proteinExistence type="predicted"/>
<accession>A0ABS1M6A9</accession>
<comment type="caution">
    <text evidence="1">The sequence shown here is derived from an EMBL/GenBank/DDBJ whole genome shotgun (WGS) entry which is preliminary data.</text>
</comment>
<dbReference type="Gene3D" id="3.40.50.720">
    <property type="entry name" value="NAD(P)-binding Rossmann-like Domain"/>
    <property type="match status" value="1"/>
</dbReference>
<evidence type="ECO:0000313" key="1">
    <source>
        <dbReference type="EMBL" id="MBL1075324.1"/>
    </source>
</evidence>
<keyword evidence="2" id="KW-1185">Reference proteome</keyword>
<gene>
    <name evidence="1" type="ORF">JK358_13060</name>
</gene>
<name>A0ABS1M6A9_9NOCA</name>
<protein>
    <submittedName>
        <fullName evidence="1">Uncharacterized protein</fullName>
    </submittedName>
</protein>